<accession>A0AAD7NYG0</accession>
<dbReference type="GO" id="GO:0030042">
    <property type="term" value="P:actin filament depolymerization"/>
    <property type="evidence" value="ECO:0007669"/>
    <property type="project" value="TreeGrafter"/>
</dbReference>
<evidence type="ECO:0000256" key="5">
    <source>
        <dbReference type="ARBA" id="ARBA00023203"/>
    </source>
</evidence>
<dbReference type="GO" id="GO:0051016">
    <property type="term" value="P:barbed-end actin filament capping"/>
    <property type="evidence" value="ECO:0007669"/>
    <property type="project" value="TreeGrafter"/>
</dbReference>
<keyword evidence="11" id="KW-1185">Reference proteome</keyword>
<evidence type="ECO:0000256" key="4">
    <source>
        <dbReference type="ARBA" id="ARBA00022737"/>
    </source>
</evidence>
<comment type="subcellular location">
    <subcellularLocation>
        <location evidence="1">Cytoplasm</location>
        <location evidence="1">Cytoskeleton</location>
    </subcellularLocation>
</comment>
<evidence type="ECO:0000256" key="3">
    <source>
        <dbReference type="ARBA" id="ARBA00022490"/>
    </source>
</evidence>
<feature type="region of interest" description="Disordered" evidence="8">
    <location>
        <begin position="316"/>
        <end position="352"/>
    </location>
</feature>
<evidence type="ECO:0000313" key="10">
    <source>
        <dbReference type="EMBL" id="KAJ7781156.1"/>
    </source>
</evidence>
<keyword evidence="5" id="KW-0009">Actin-binding</keyword>
<evidence type="ECO:0000256" key="6">
    <source>
        <dbReference type="ARBA" id="ARBA00023212"/>
    </source>
</evidence>
<dbReference type="PANTHER" id="PTHR13759:SF1">
    <property type="entry name" value="TWINFILIN"/>
    <property type="match status" value="1"/>
</dbReference>
<evidence type="ECO:0000256" key="1">
    <source>
        <dbReference type="ARBA" id="ARBA00004245"/>
    </source>
</evidence>
<sequence>MSATSGIGVSAELSAAFGRAVENPKETRFIKVSIQNESLVHDLSVPAKGSLQEDLVQLQESDEIIKENMPAYLLTKLDEPPTEWLFLCFVPDTAKVRDKMLYASSRASLLKSLGSTLFSDSIFATSKADLTPEAYAAHRRHILAPKPLSASEQEMADVRAAERQAGGLSAYQGSRARTTHIGQTIGMPWSPDLEEAVKGLAESDDSALVVATIDLPSETLVLHSTSPTVAEDVGTCLPPDGACYAFFAWKHALTRFIVFIYSCPSSCPVKHRMVYASGFNATFLAAKTLAPFHARKIETSTPSEIDEAYLRSELDVSSVSGSGTPGSGTSTPGGGNDDEKKPFARPRGPKRR</sequence>
<gene>
    <name evidence="10" type="ORF">B0H16DRAFT_1298939</name>
</gene>
<dbReference type="PANTHER" id="PTHR13759">
    <property type="entry name" value="TWINFILIN"/>
    <property type="match status" value="1"/>
</dbReference>
<feature type="compositionally biased region" description="Gly residues" evidence="8">
    <location>
        <begin position="323"/>
        <end position="335"/>
    </location>
</feature>
<dbReference type="Gene3D" id="3.40.20.10">
    <property type="entry name" value="Severin"/>
    <property type="match status" value="2"/>
</dbReference>
<dbReference type="CDD" id="cd11285">
    <property type="entry name" value="ADF_Twf-N_like"/>
    <property type="match status" value="1"/>
</dbReference>
<dbReference type="InterPro" id="IPR002108">
    <property type="entry name" value="ADF-H"/>
</dbReference>
<protein>
    <recommendedName>
        <fullName evidence="9">ADF-H domain-containing protein</fullName>
    </recommendedName>
</protein>
<evidence type="ECO:0000256" key="2">
    <source>
        <dbReference type="ARBA" id="ARBA00009557"/>
    </source>
</evidence>
<keyword evidence="6" id="KW-0206">Cytoskeleton</keyword>
<dbReference type="InterPro" id="IPR029006">
    <property type="entry name" value="ADF-H/Gelsolin-like_dom_sf"/>
</dbReference>
<feature type="compositionally biased region" description="Basic residues" evidence="8">
    <location>
        <begin position="343"/>
        <end position="352"/>
    </location>
</feature>
<dbReference type="GO" id="GO:0005737">
    <property type="term" value="C:cytoplasm"/>
    <property type="evidence" value="ECO:0007669"/>
    <property type="project" value="TreeGrafter"/>
</dbReference>
<dbReference type="SMART" id="SM00102">
    <property type="entry name" value="ADF"/>
    <property type="match status" value="2"/>
</dbReference>
<evidence type="ECO:0000313" key="11">
    <source>
        <dbReference type="Proteomes" id="UP001215598"/>
    </source>
</evidence>
<dbReference type="InterPro" id="IPR028458">
    <property type="entry name" value="Twinfilin"/>
</dbReference>
<dbReference type="FunFam" id="3.40.20.10:FF:000042">
    <property type="entry name" value="Actin depolymerizing protein"/>
    <property type="match status" value="1"/>
</dbReference>
<evidence type="ECO:0000256" key="8">
    <source>
        <dbReference type="SAM" id="MobiDB-lite"/>
    </source>
</evidence>
<evidence type="ECO:0000256" key="7">
    <source>
        <dbReference type="ARBA" id="ARBA00038532"/>
    </source>
</evidence>
<dbReference type="EMBL" id="JARKIB010000004">
    <property type="protein sequence ID" value="KAJ7781156.1"/>
    <property type="molecule type" value="Genomic_DNA"/>
</dbReference>
<reference evidence="10" key="1">
    <citation type="submission" date="2023-03" db="EMBL/GenBank/DDBJ databases">
        <title>Massive genome expansion in bonnet fungi (Mycena s.s.) driven by repeated elements and novel gene families across ecological guilds.</title>
        <authorList>
            <consortium name="Lawrence Berkeley National Laboratory"/>
            <person name="Harder C.B."/>
            <person name="Miyauchi S."/>
            <person name="Viragh M."/>
            <person name="Kuo A."/>
            <person name="Thoen E."/>
            <person name="Andreopoulos B."/>
            <person name="Lu D."/>
            <person name="Skrede I."/>
            <person name="Drula E."/>
            <person name="Henrissat B."/>
            <person name="Morin E."/>
            <person name="Kohler A."/>
            <person name="Barry K."/>
            <person name="LaButti K."/>
            <person name="Morin E."/>
            <person name="Salamov A."/>
            <person name="Lipzen A."/>
            <person name="Mereny Z."/>
            <person name="Hegedus B."/>
            <person name="Baldrian P."/>
            <person name="Stursova M."/>
            <person name="Weitz H."/>
            <person name="Taylor A."/>
            <person name="Grigoriev I.V."/>
            <person name="Nagy L.G."/>
            <person name="Martin F."/>
            <person name="Kauserud H."/>
        </authorList>
    </citation>
    <scope>NUCLEOTIDE SEQUENCE</scope>
    <source>
        <strain evidence="10">CBHHK182m</strain>
    </source>
</reference>
<name>A0AAD7NYG0_9AGAR</name>
<comment type="similarity">
    <text evidence="2">Belongs to the actin-binding proteins ADF family. Twinfilin subfamily.</text>
</comment>
<dbReference type="GO" id="GO:0003785">
    <property type="term" value="F:actin monomer binding"/>
    <property type="evidence" value="ECO:0007669"/>
    <property type="project" value="TreeGrafter"/>
</dbReference>
<dbReference type="GO" id="GO:0005884">
    <property type="term" value="C:actin filament"/>
    <property type="evidence" value="ECO:0007669"/>
    <property type="project" value="TreeGrafter"/>
</dbReference>
<proteinExistence type="inferred from homology"/>
<evidence type="ECO:0000259" key="9">
    <source>
        <dbReference type="PROSITE" id="PS51263"/>
    </source>
</evidence>
<dbReference type="AlphaFoldDB" id="A0AAD7NYG0"/>
<comment type="caution">
    <text evidence="10">The sequence shown here is derived from an EMBL/GenBank/DDBJ whole genome shotgun (WGS) entry which is preliminary data.</text>
</comment>
<comment type="subunit">
    <text evidence="7">Interacts with G-actin; ADP-actin form.</text>
</comment>
<dbReference type="CDD" id="cd11284">
    <property type="entry name" value="ADF_Twf-C_like"/>
    <property type="match status" value="1"/>
</dbReference>
<dbReference type="PROSITE" id="PS51263">
    <property type="entry name" value="ADF_H"/>
    <property type="match status" value="2"/>
</dbReference>
<organism evidence="10 11">
    <name type="scientific">Mycena metata</name>
    <dbReference type="NCBI Taxonomy" id="1033252"/>
    <lineage>
        <taxon>Eukaryota</taxon>
        <taxon>Fungi</taxon>
        <taxon>Dikarya</taxon>
        <taxon>Basidiomycota</taxon>
        <taxon>Agaricomycotina</taxon>
        <taxon>Agaricomycetes</taxon>
        <taxon>Agaricomycetidae</taxon>
        <taxon>Agaricales</taxon>
        <taxon>Marasmiineae</taxon>
        <taxon>Mycenaceae</taxon>
        <taxon>Mycena</taxon>
    </lineage>
</organism>
<keyword evidence="3" id="KW-0963">Cytoplasm</keyword>
<dbReference type="Proteomes" id="UP001215598">
    <property type="component" value="Unassembled WGS sequence"/>
</dbReference>
<dbReference type="GO" id="GO:0051015">
    <property type="term" value="F:actin filament binding"/>
    <property type="evidence" value="ECO:0007669"/>
    <property type="project" value="TreeGrafter"/>
</dbReference>
<feature type="domain" description="ADF-H" evidence="9">
    <location>
        <begin position="6"/>
        <end position="140"/>
    </location>
</feature>
<dbReference type="Pfam" id="PF00241">
    <property type="entry name" value="Cofilin_ADF"/>
    <property type="match status" value="2"/>
</dbReference>
<keyword evidence="4" id="KW-0677">Repeat</keyword>
<feature type="domain" description="ADF-H" evidence="9">
    <location>
        <begin position="184"/>
        <end position="315"/>
    </location>
</feature>
<dbReference type="SUPFAM" id="SSF55753">
    <property type="entry name" value="Actin depolymerizing proteins"/>
    <property type="match status" value="2"/>
</dbReference>